<dbReference type="OrthoDB" id="186336at2759"/>
<feature type="transmembrane region" description="Helical" evidence="1">
    <location>
        <begin position="93"/>
        <end position="111"/>
    </location>
</feature>
<keyword evidence="1" id="KW-0812">Transmembrane</keyword>
<feature type="transmembrane region" description="Helical" evidence="1">
    <location>
        <begin position="186"/>
        <end position="205"/>
    </location>
</feature>
<evidence type="ECO:0000256" key="1">
    <source>
        <dbReference type="SAM" id="Phobius"/>
    </source>
</evidence>
<keyword evidence="1" id="KW-1133">Transmembrane helix</keyword>
<comment type="caution">
    <text evidence="2">The sequence shown here is derived from an EMBL/GenBank/DDBJ whole genome shotgun (WGS) entry which is preliminary data.</text>
</comment>
<keyword evidence="1" id="KW-0472">Membrane</keyword>
<proteinExistence type="predicted"/>
<gene>
    <name evidence="2" type="ORF">TrLO_g10870</name>
</gene>
<reference evidence="3" key="1">
    <citation type="journal article" date="2023" name="Commun. Biol.">
        <title>Genome analysis of Parmales, the sister group of diatoms, reveals the evolutionary specialization of diatoms from phago-mixotrophs to photoautotrophs.</title>
        <authorList>
            <person name="Ban H."/>
            <person name="Sato S."/>
            <person name="Yoshikawa S."/>
            <person name="Yamada K."/>
            <person name="Nakamura Y."/>
            <person name="Ichinomiya M."/>
            <person name="Sato N."/>
            <person name="Blanc-Mathieu R."/>
            <person name="Endo H."/>
            <person name="Kuwata A."/>
            <person name="Ogata H."/>
        </authorList>
    </citation>
    <scope>NUCLEOTIDE SEQUENCE [LARGE SCALE GENOMIC DNA]</scope>
    <source>
        <strain evidence="3">NIES 3700</strain>
    </source>
</reference>
<keyword evidence="3" id="KW-1185">Reference proteome</keyword>
<organism evidence="2 3">
    <name type="scientific">Triparma laevis f. longispina</name>
    <dbReference type="NCBI Taxonomy" id="1714387"/>
    <lineage>
        <taxon>Eukaryota</taxon>
        <taxon>Sar</taxon>
        <taxon>Stramenopiles</taxon>
        <taxon>Ochrophyta</taxon>
        <taxon>Bolidophyceae</taxon>
        <taxon>Parmales</taxon>
        <taxon>Triparmaceae</taxon>
        <taxon>Triparma</taxon>
    </lineage>
</organism>
<feature type="transmembrane region" description="Helical" evidence="1">
    <location>
        <begin position="221"/>
        <end position="239"/>
    </location>
</feature>
<protein>
    <recommendedName>
        <fullName evidence="4">Transmembrane protein</fullName>
    </recommendedName>
</protein>
<name>A0A9W6ZSB4_9STRA</name>
<dbReference type="AlphaFoldDB" id="A0A9W6ZSB4"/>
<sequence>MPFWSKTEDGVEDDTTPCWFLDIFRCWFRFALLLHVPTKLLCLAAYTFIVSLKNPSPSASVLSFLSTIFAATGGGILVPLFLNVNLVPLANDYYILFCLSWFALLNRFPIVGEVYNGSHYLQFFGIIAFELHRASVVTKLTILASATLPASVLSFPLFGPILCGTLGGCGGAFFPLSKGLQPVREGLTVPMMTAFLASAGLHLFVHDPIGVFECCSEREEVGAIVVALYFVSVSLFKLYKNIKAQTKAKED</sequence>
<accession>A0A9W6ZSB4</accession>
<evidence type="ECO:0000313" key="2">
    <source>
        <dbReference type="EMBL" id="GMH56482.1"/>
    </source>
</evidence>
<feature type="transmembrane region" description="Helical" evidence="1">
    <location>
        <begin position="27"/>
        <end position="49"/>
    </location>
</feature>
<dbReference type="EMBL" id="BRXW01000454">
    <property type="protein sequence ID" value="GMH56482.1"/>
    <property type="molecule type" value="Genomic_DNA"/>
</dbReference>
<evidence type="ECO:0008006" key="4">
    <source>
        <dbReference type="Google" id="ProtNLM"/>
    </source>
</evidence>
<dbReference type="Proteomes" id="UP001165122">
    <property type="component" value="Unassembled WGS sequence"/>
</dbReference>
<feature type="transmembrane region" description="Helical" evidence="1">
    <location>
        <begin position="152"/>
        <end position="174"/>
    </location>
</feature>
<evidence type="ECO:0000313" key="3">
    <source>
        <dbReference type="Proteomes" id="UP001165122"/>
    </source>
</evidence>
<feature type="transmembrane region" description="Helical" evidence="1">
    <location>
        <begin position="61"/>
        <end position="81"/>
    </location>
</feature>